<feature type="compositionally biased region" description="Low complexity" evidence="4">
    <location>
        <begin position="627"/>
        <end position="651"/>
    </location>
</feature>
<protein>
    <recommendedName>
        <fullName evidence="5">Centrosomin N-terminal motif 1 domain-containing protein</fullName>
    </recommendedName>
</protein>
<comment type="caution">
    <text evidence="6">The sequence shown here is derived from an EMBL/GenBank/DDBJ whole genome shotgun (WGS) entry which is preliminary data.</text>
</comment>
<feature type="region of interest" description="Disordered" evidence="4">
    <location>
        <begin position="803"/>
        <end position="828"/>
    </location>
</feature>
<dbReference type="Pfam" id="PF07989">
    <property type="entry name" value="Cnn_1N"/>
    <property type="match status" value="1"/>
</dbReference>
<evidence type="ECO:0000256" key="4">
    <source>
        <dbReference type="SAM" id="MobiDB-lite"/>
    </source>
</evidence>
<accession>A0A8H5EZU9</accession>
<evidence type="ECO:0000259" key="5">
    <source>
        <dbReference type="Pfam" id="PF07989"/>
    </source>
</evidence>
<keyword evidence="7" id="KW-1185">Reference proteome</keyword>
<proteinExistence type="predicted"/>
<comment type="subcellular location">
    <subcellularLocation>
        <location evidence="1">Cytoplasm</location>
    </subcellularLocation>
</comment>
<feature type="region of interest" description="Disordered" evidence="4">
    <location>
        <begin position="965"/>
        <end position="989"/>
    </location>
</feature>
<feature type="compositionally biased region" description="Basic and acidic residues" evidence="4">
    <location>
        <begin position="970"/>
        <end position="985"/>
    </location>
</feature>
<dbReference type="Gene3D" id="1.10.287.1490">
    <property type="match status" value="2"/>
</dbReference>
<feature type="compositionally biased region" description="Low complexity" evidence="4">
    <location>
        <begin position="803"/>
        <end position="818"/>
    </location>
</feature>
<evidence type="ECO:0000313" key="6">
    <source>
        <dbReference type="EMBL" id="KAF5318088.1"/>
    </source>
</evidence>
<feature type="coiled-coil region" evidence="3">
    <location>
        <begin position="1373"/>
        <end position="1414"/>
    </location>
</feature>
<feature type="region of interest" description="Disordered" evidence="4">
    <location>
        <begin position="1621"/>
        <end position="1642"/>
    </location>
</feature>
<feature type="compositionally biased region" description="Basic and acidic residues" evidence="4">
    <location>
        <begin position="819"/>
        <end position="828"/>
    </location>
</feature>
<dbReference type="InterPro" id="IPR012943">
    <property type="entry name" value="Cnn_1N"/>
</dbReference>
<reference evidence="6 7" key="1">
    <citation type="journal article" date="2020" name="ISME J.">
        <title>Uncovering the hidden diversity of litter-decomposition mechanisms in mushroom-forming fungi.</title>
        <authorList>
            <person name="Floudas D."/>
            <person name="Bentzer J."/>
            <person name="Ahren D."/>
            <person name="Johansson T."/>
            <person name="Persson P."/>
            <person name="Tunlid A."/>
        </authorList>
    </citation>
    <scope>NUCLEOTIDE SEQUENCE [LARGE SCALE GENOMIC DNA]</scope>
    <source>
        <strain evidence="6 7">CBS 101986</strain>
    </source>
</reference>
<dbReference type="Proteomes" id="UP000567179">
    <property type="component" value="Unassembled WGS sequence"/>
</dbReference>
<dbReference type="PANTHER" id="PTHR43941">
    <property type="entry name" value="STRUCTURAL MAINTENANCE OF CHROMOSOMES PROTEIN 2"/>
    <property type="match status" value="1"/>
</dbReference>
<feature type="domain" description="Centrosomin N-terminal motif 1" evidence="5">
    <location>
        <begin position="724"/>
        <end position="797"/>
    </location>
</feature>
<feature type="compositionally biased region" description="Polar residues" evidence="4">
    <location>
        <begin position="661"/>
        <end position="671"/>
    </location>
</feature>
<keyword evidence="3" id="KW-0175">Coiled coil</keyword>
<evidence type="ECO:0000256" key="2">
    <source>
        <dbReference type="ARBA" id="ARBA00022490"/>
    </source>
</evidence>
<dbReference type="EMBL" id="JAACJJ010000031">
    <property type="protein sequence ID" value="KAF5318088.1"/>
    <property type="molecule type" value="Genomic_DNA"/>
</dbReference>
<keyword evidence="2" id="KW-0963">Cytoplasm</keyword>
<name>A0A8H5EZU9_9AGAR</name>
<evidence type="ECO:0000256" key="1">
    <source>
        <dbReference type="ARBA" id="ARBA00004496"/>
    </source>
</evidence>
<sequence length="1642" mass="184815">MSNGLLPELYPIVISHLPLHETPSTLLALALANKAYLDTVLPHLYRQVILKNEEQAISVLVKLLESDDAHEELARLGSAVHGLHIYTDLSPATRHGETQGDVVSLLARLIGSRRVPNLQSLSLHFQSGWYCDPVDWAPVKGYGVLGKQFWADLREACPELREVTLGMVGDREDEEWLEESGIYELQDLTSLQVSFRFWCPSIDGLTTFFNNITSPSLASSLQTLTLHNNIPTSDWITTTEILQCTFPRLEHINLQHFTRGSAAESMDFWKRHPTLRTIEIMLGGNGLGWNEGDAQDGSEDDGAWFTADVNEDEGGWDAFLPNLTYLKTTYNDARALAPILGRLRGLYVTDSTNAQIPYLLRAVVPAGGGLPALRSLGMHAKASAWRENESMEGALWYEDHECTFTEGGDKEACPFRQEVVKRGHRLTQNWGYVESVRKAAPNLEEIGLYNMLYPYDNVIPALTRFASLKRVFITGMKDPELHREFALALGRASKTIESVTEVLDRSGPNPTFRVLRHEKGSVEVKKGTAFVHQGSAKLFDRHQISTTQLELLRSVGWNQAKFSSNPYRRILLHLSRGTSSDSLLKVSTMSAALTTHDSTLSASTMDLSLASLPSFTTTPGKSMRIPSTSSRTTAQSSAPVSTPSPPSISSAFNSRRKNNDESAMSLSSRLNMLSHPEDDAMDGDVLDTPGGRLAIEGPETPAASRAAKRPVKGGPSSGKGVTLTLRDQEKHIDALKKENFNIKLRVHFLEERLAKLAPDQIDAALKQNISLKIEVQQRGMEIKKLKKLVLSLEHELERLQRAAAAASSTAGSTNGSSSSRERELEERLAERERELRELRARRAGEDDDALRIVEARNEELEDELENAKGLLEDNMEELDRLRVIIARRSGGGADDDDESLSASANESRAGGESRSARMRRRLQELEAENEDLAAALAEKDNLLQAHVEDRESLLDSLDELQRRTQAASVERSESRAQMLEEREEREGLEDEMNAVRDKLAAMMIELQQKEDELDEKHKEVDQLVDEHRRIVNVVEDEWRGEVEEAKVQVEELRDVLQEREAECRDLRVNIAGLEANTNEFESALATLEAEVNAKDERIRNTEDLLHQTEERLQEAELRLEETTEGLQQEIDNLGEQIFQLEDENDRLKEESEHVTQEEAAERERLEALAAALKEKIAQLKDELAEMTEMYEKCNDEIHAHRARQEELAAHVEELVEKLHRESAGRERAEADLDAADREHADAMKREKRALEAKESTLQHTLADLARAQSLLSQREADLAAVTGALQTLESESRRQGETHTTARFSLQLETDRLKRDLERVEDELARARRELDEREAKTRERDAIVDKLHADNRDLASQLAAQTQARLNLGEKVDSLSASLRTAESEMASYKSKAAELEQRLSKDQRALLGAENQYRDQLTERNTLLLTIYQYLDKILGVDKTPKKGGAAETKPFTNFGVFHDNLITRLKSLSQIQMDFEKRCKDAEARYNEKLVDIRKQLDNRWKQIDKFETSLKTYAETKAGWKRKFASKEGELEAIKTTNAEMAAQLAGMKKPGGGDSMEIRSLSTRAANAERRLNNAQNQLITTEEKIMALNQKNAAADTKWEARVKEYEARLKAAEERVKRERQGSKERVAELENNVK</sequence>
<organism evidence="6 7">
    <name type="scientific">Psilocybe cf. subviscida</name>
    <dbReference type="NCBI Taxonomy" id="2480587"/>
    <lineage>
        <taxon>Eukaryota</taxon>
        <taxon>Fungi</taxon>
        <taxon>Dikarya</taxon>
        <taxon>Basidiomycota</taxon>
        <taxon>Agaricomycotina</taxon>
        <taxon>Agaricomycetes</taxon>
        <taxon>Agaricomycetidae</taxon>
        <taxon>Agaricales</taxon>
        <taxon>Agaricineae</taxon>
        <taxon>Strophariaceae</taxon>
        <taxon>Psilocybe</taxon>
    </lineage>
</organism>
<gene>
    <name evidence="6" type="ORF">D9619_012087</name>
</gene>
<dbReference type="GO" id="GO:0005737">
    <property type="term" value="C:cytoplasm"/>
    <property type="evidence" value="ECO:0007669"/>
    <property type="project" value="UniProtKB-SubCell"/>
</dbReference>
<dbReference type="SUPFAM" id="SSF52047">
    <property type="entry name" value="RNI-like"/>
    <property type="match status" value="1"/>
</dbReference>
<dbReference type="GO" id="GO:0005815">
    <property type="term" value="C:microtubule organizing center"/>
    <property type="evidence" value="ECO:0007669"/>
    <property type="project" value="InterPro"/>
</dbReference>
<evidence type="ECO:0000256" key="3">
    <source>
        <dbReference type="SAM" id="Coils"/>
    </source>
</evidence>
<feature type="region of interest" description="Disordered" evidence="4">
    <location>
        <begin position="889"/>
        <end position="918"/>
    </location>
</feature>
<feature type="region of interest" description="Disordered" evidence="4">
    <location>
        <begin position="615"/>
        <end position="721"/>
    </location>
</feature>
<feature type="coiled-coil region" evidence="3">
    <location>
        <begin position="1303"/>
        <end position="1337"/>
    </location>
</feature>
<dbReference type="OrthoDB" id="10255000at2759"/>
<evidence type="ECO:0000313" key="7">
    <source>
        <dbReference type="Proteomes" id="UP000567179"/>
    </source>
</evidence>